<reference evidence="8 9" key="1">
    <citation type="journal article" date="2021" name="Sci. Rep.">
        <title>The genome of the diatom Chaetoceros tenuissimus carries an ancient integrated fragment of an extant virus.</title>
        <authorList>
            <person name="Hongo Y."/>
            <person name="Kimura K."/>
            <person name="Takaki Y."/>
            <person name="Yoshida Y."/>
            <person name="Baba S."/>
            <person name="Kobayashi G."/>
            <person name="Nagasaki K."/>
            <person name="Hano T."/>
            <person name="Tomaru Y."/>
        </authorList>
    </citation>
    <scope>NUCLEOTIDE SEQUENCE [LARGE SCALE GENOMIC DNA]</scope>
    <source>
        <strain evidence="8 9">NIES-3715</strain>
    </source>
</reference>
<dbReference type="GO" id="GO:0008380">
    <property type="term" value="P:RNA splicing"/>
    <property type="evidence" value="ECO:0007669"/>
    <property type="project" value="UniProtKB-KW"/>
</dbReference>
<evidence type="ECO:0000256" key="2">
    <source>
        <dbReference type="ARBA" id="ARBA00010788"/>
    </source>
</evidence>
<dbReference type="GO" id="GO:0000974">
    <property type="term" value="C:Prp19 complex"/>
    <property type="evidence" value="ECO:0007669"/>
    <property type="project" value="TreeGrafter"/>
</dbReference>
<dbReference type="PANTHER" id="PTHR13296">
    <property type="entry name" value="BCAS2 PROTEIN"/>
    <property type="match status" value="1"/>
</dbReference>
<keyword evidence="3" id="KW-0507">mRNA processing</keyword>
<keyword evidence="4" id="KW-0747">Spliceosome</keyword>
<sequence>MQTNQVVLDSLPYIDQVHPDYEAYAMSLIEEEMKTMEAPDPPSSSEPKFNSSSINHVEYQQLVERNGEARSDTVDFTKIHTVDPKDKKKAIHSFKIQLEHERIRQVNLELEGEFSSSIWKHHVGLLEKSTSEVETQLQQQLMQVDQINANRKESQEKRAMVELGKLGYRYEELVRKNQHLNKGIVALENEVETLRAQSGSVVN</sequence>
<keyword evidence="7" id="KW-0175">Coiled coil</keyword>
<dbReference type="GO" id="GO:0071011">
    <property type="term" value="C:precatalytic spliceosome"/>
    <property type="evidence" value="ECO:0007669"/>
    <property type="project" value="TreeGrafter"/>
</dbReference>
<proteinExistence type="inferred from homology"/>
<name>A0AAD3H2L6_9STRA</name>
<evidence type="ECO:0000256" key="5">
    <source>
        <dbReference type="ARBA" id="ARBA00023187"/>
    </source>
</evidence>
<gene>
    <name evidence="8" type="ORF">CTEN210_04284</name>
</gene>
<dbReference type="GO" id="GO:0006397">
    <property type="term" value="P:mRNA processing"/>
    <property type="evidence" value="ECO:0007669"/>
    <property type="project" value="UniProtKB-KW"/>
</dbReference>
<keyword evidence="5" id="KW-0508">mRNA splicing</keyword>
<evidence type="ECO:0000256" key="7">
    <source>
        <dbReference type="SAM" id="Coils"/>
    </source>
</evidence>
<keyword evidence="6" id="KW-0539">Nucleus</keyword>
<dbReference type="GO" id="GO:0071013">
    <property type="term" value="C:catalytic step 2 spliceosome"/>
    <property type="evidence" value="ECO:0007669"/>
    <property type="project" value="TreeGrafter"/>
</dbReference>
<evidence type="ECO:0000256" key="3">
    <source>
        <dbReference type="ARBA" id="ARBA00022664"/>
    </source>
</evidence>
<organism evidence="8 9">
    <name type="scientific">Chaetoceros tenuissimus</name>
    <dbReference type="NCBI Taxonomy" id="426638"/>
    <lineage>
        <taxon>Eukaryota</taxon>
        <taxon>Sar</taxon>
        <taxon>Stramenopiles</taxon>
        <taxon>Ochrophyta</taxon>
        <taxon>Bacillariophyta</taxon>
        <taxon>Coscinodiscophyceae</taxon>
        <taxon>Chaetocerotophycidae</taxon>
        <taxon>Chaetocerotales</taxon>
        <taxon>Chaetocerotaceae</taxon>
        <taxon>Chaetoceros</taxon>
    </lineage>
</organism>
<dbReference type="InterPro" id="IPR008409">
    <property type="entry name" value="SPF27"/>
</dbReference>
<comment type="subcellular location">
    <subcellularLocation>
        <location evidence="1">Nucleus</location>
    </subcellularLocation>
</comment>
<feature type="coiled-coil region" evidence="7">
    <location>
        <begin position="137"/>
        <end position="197"/>
    </location>
</feature>
<dbReference type="PANTHER" id="PTHR13296:SF0">
    <property type="entry name" value="PRE-MRNA-SPLICING FACTOR SPF27"/>
    <property type="match status" value="1"/>
</dbReference>
<protein>
    <submittedName>
        <fullName evidence="8">Uncharacterized protein</fullName>
    </submittedName>
</protein>
<evidence type="ECO:0000313" key="8">
    <source>
        <dbReference type="EMBL" id="GFH47808.1"/>
    </source>
</evidence>
<dbReference type="EMBL" id="BLLK01000023">
    <property type="protein sequence ID" value="GFH47808.1"/>
    <property type="molecule type" value="Genomic_DNA"/>
</dbReference>
<keyword evidence="9" id="KW-1185">Reference proteome</keyword>
<evidence type="ECO:0000313" key="9">
    <source>
        <dbReference type="Proteomes" id="UP001054902"/>
    </source>
</evidence>
<accession>A0AAD3H2L6</accession>
<evidence type="ECO:0000256" key="4">
    <source>
        <dbReference type="ARBA" id="ARBA00022728"/>
    </source>
</evidence>
<comment type="caution">
    <text evidence="8">The sequence shown here is derived from an EMBL/GenBank/DDBJ whole genome shotgun (WGS) entry which is preliminary data.</text>
</comment>
<comment type="similarity">
    <text evidence="2">Belongs to the SPF27 family.</text>
</comment>
<dbReference type="AlphaFoldDB" id="A0AAD3H2L6"/>
<evidence type="ECO:0000256" key="1">
    <source>
        <dbReference type="ARBA" id="ARBA00004123"/>
    </source>
</evidence>
<evidence type="ECO:0000256" key="6">
    <source>
        <dbReference type="ARBA" id="ARBA00023242"/>
    </source>
</evidence>
<dbReference type="Pfam" id="PF05700">
    <property type="entry name" value="BCAS2"/>
    <property type="match status" value="1"/>
</dbReference>
<dbReference type="Proteomes" id="UP001054902">
    <property type="component" value="Unassembled WGS sequence"/>
</dbReference>